<dbReference type="OrthoDB" id="49316at2"/>
<dbReference type="STRING" id="1122195.SAMN02745164_02043"/>
<sequence length="364" mass="43171">MKIVMANVGHGLCMLMESEKQYIQIDCGAGNNSFSKKACESFFRNIYYFEWADKFILSHFHSDHYNGLLYLCKNKNRRFFYNLKDIYFPGIPKIVRDNEDLGSKIFLYLLSINNRILGNSSGSMEYDFLEVMKCLNNTSFNYKPLFQGDIIEGTNIKVIWPPKKMFMNEEISNKIVKAIEKFEEALEEDKKLAEIYERIMKNEKFFDYFHKEGIFKSKYRLEEEKILKRKKEELPEITKEANTLLRKVANYFSIGFYEGNKVLFMGDAEGYNIRHMVEYLKKENMDYFKYFIAPHHGTHWDDSLIDIIWDNLLVSKSGKYSLRKEYIRYSSNLFSKIFITEYFGDIILPEIYKCFGISGIMAEC</sequence>
<reference evidence="2" key="1">
    <citation type="submission" date="2016-11" db="EMBL/GenBank/DDBJ databases">
        <authorList>
            <person name="Varghese N."/>
            <person name="Submissions S."/>
        </authorList>
    </citation>
    <scope>NUCLEOTIDE SEQUENCE [LARGE SCALE GENOMIC DNA]</scope>
    <source>
        <strain evidence="2">DSM 16785</strain>
    </source>
</reference>
<evidence type="ECO:0008006" key="4">
    <source>
        <dbReference type="Google" id="ProtNLM"/>
    </source>
</evidence>
<dbReference type="Gene3D" id="3.60.15.10">
    <property type="entry name" value="Ribonuclease Z/Hydroxyacylglutathione hydrolase-like"/>
    <property type="match status" value="1"/>
</dbReference>
<dbReference type="InterPro" id="IPR036866">
    <property type="entry name" value="RibonucZ/Hydroxyglut_hydro"/>
</dbReference>
<proteinExistence type="predicted"/>
<feature type="coiled-coil region" evidence="1">
    <location>
        <begin position="168"/>
        <end position="199"/>
    </location>
</feature>
<keyword evidence="3" id="KW-1185">Reference proteome</keyword>
<accession>A0A1M4ZXH6</accession>
<dbReference type="SUPFAM" id="SSF56281">
    <property type="entry name" value="Metallo-hydrolase/oxidoreductase"/>
    <property type="match status" value="1"/>
</dbReference>
<dbReference type="Proteomes" id="UP000184334">
    <property type="component" value="Unassembled WGS sequence"/>
</dbReference>
<evidence type="ECO:0000313" key="2">
    <source>
        <dbReference type="EMBL" id="SHF22674.1"/>
    </source>
</evidence>
<organism evidence="2 3">
    <name type="scientific">Marinitoga hydrogenitolerans (strain DSM 16785 / JCM 12826 / AT1271)</name>
    <dbReference type="NCBI Taxonomy" id="1122195"/>
    <lineage>
        <taxon>Bacteria</taxon>
        <taxon>Thermotogati</taxon>
        <taxon>Thermotogota</taxon>
        <taxon>Thermotogae</taxon>
        <taxon>Petrotogales</taxon>
        <taxon>Petrotogaceae</taxon>
        <taxon>Marinitoga</taxon>
    </lineage>
</organism>
<dbReference type="AlphaFoldDB" id="A0A1M4ZXH6"/>
<evidence type="ECO:0000256" key="1">
    <source>
        <dbReference type="SAM" id="Coils"/>
    </source>
</evidence>
<dbReference type="EMBL" id="FQUI01000049">
    <property type="protein sequence ID" value="SHF22674.1"/>
    <property type="molecule type" value="Genomic_DNA"/>
</dbReference>
<gene>
    <name evidence="2" type="ORF">SAMN02745164_02043</name>
</gene>
<keyword evidence="1" id="KW-0175">Coiled coil</keyword>
<comment type="caution">
    <text evidence="2">The sequence shown here is derived from an EMBL/GenBank/DDBJ whole genome shotgun (WGS) entry which is preliminary data.</text>
</comment>
<evidence type="ECO:0000313" key="3">
    <source>
        <dbReference type="Proteomes" id="UP000184334"/>
    </source>
</evidence>
<name>A0A1M4ZXH6_MARH1</name>
<protein>
    <recommendedName>
        <fullName evidence="4">Metallo-beta-lactamase domain-containing protein</fullName>
    </recommendedName>
</protein>
<dbReference type="RefSeq" id="WP_072865929.1">
    <property type="nucleotide sequence ID" value="NZ_FQUI01000049.1"/>
</dbReference>